<feature type="compositionally biased region" description="Basic residues" evidence="5">
    <location>
        <begin position="1072"/>
        <end position="1081"/>
    </location>
</feature>
<feature type="region of interest" description="Disordered" evidence="5">
    <location>
        <begin position="738"/>
        <end position="757"/>
    </location>
</feature>
<feature type="domain" description="RanBP2-type" evidence="6">
    <location>
        <begin position="598"/>
        <end position="629"/>
    </location>
</feature>
<dbReference type="PROSITE" id="PS50199">
    <property type="entry name" value="ZF_RANBP2_2"/>
    <property type="match status" value="1"/>
</dbReference>
<feature type="compositionally biased region" description="Low complexity" evidence="5">
    <location>
        <begin position="402"/>
        <end position="414"/>
    </location>
</feature>
<evidence type="ECO:0000313" key="7">
    <source>
        <dbReference type="EnsemblMetazoa" id="CJA34301.1"/>
    </source>
</evidence>
<evidence type="ECO:0000256" key="5">
    <source>
        <dbReference type="SAM" id="MobiDB-lite"/>
    </source>
</evidence>
<dbReference type="PROSITE" id="PS01358">
    <property type="entry name" value="ZF_RANBP2_1"/>
    <property type="match status" value="1"/>
</dbReference>
<dbReference type="EnsemblMetazoa" id="CJA34301.1">
    <property type="protein sequence ID" value="CJA34301.1"/>
    <property type="gene ID" value="WBGene00210148"/>
</dbReference>
<evidence type="ECO:0000256" key="3">
    <source>
        <dbReference type="ARBA" id="ARBA00022833"/>
    </source>
</evidence>
<feature type="compositionally biased region" description="Basic and acidic residues" evidence="5">
    <location>
        <begin position="221"/>
        <end position="235"/>
    </location>
</feature>
<keyword evidence="3" id="KW-0862">Zinc</keyword>
<dbReference type="Proteomes" id="UP000005237">
    <property type="component" value="Unassembled WGS sequence"/>
</dbReference>
<accession>A0A8R1EER8</accession>
<reference evidence="7" key="2">
    <citation type="submission" date="2022-06" db="UniProtKB">
        <authorList>
            <consortium name="EnsemblMetazoa"/>
        </authorList>
    </citation>
    <scope>IDENTIFICATION</scope>
    <source>
        <strain evidence="7">DF5081</strain>
    </source>
</reference>
<dbReference type="GO" id="GO:0008270">
    <property type="term" value="F:zinc ion binding"/>
    <property type="evidence" value="ECO:0007669"/>
    <property type="project" value="UniProtKB-KW"/>
</dbReference>
<name>A0A8R1EER8_CAEJA</name>
<feature type="compositionally biased region" description="Low complexity" evidence="5">
    <location>
        <begin position="904"/>
        <end position="916"/>
    </location>
</feature>
<evidence type="ECO:0000259" key="6">
    <source>
        <dbReference type="PROSITE" id="PS50199"/>
    </source>
</evidence>
<dbReference type="SMART" id="SM00547">
    <property type="entry name" value="ZnF_RBZ"/>
    <property type="match status" value="2"/>
</dbReference>
<feature type="compositionally biased region" description="Acidic residues" evidence="5">
    <location>
        <begin position="415"/>
        <end position="434"/>
    </location>
</feature>
<feature type="region of interest" description="Disordered" evidence="5">
    <location>
        <begin position="904"/>
        <end position="923"/>
    </location>
</feature>
<feature type="region of interest" description="Disordered" evidence="5">
    <location>
        <begin position="216"/>
        <end position="245"/>
    </location>
</feature>
<feature type="compositionally biased region" description="Low complexity" evidence="5">
    <location>
        <begin position="268"/>
        <end position="284"/>
    </location>
</feature>
<evidence type="ECO:0000256" key="2">
    <source>
        <dbReference type="ARBA" id="ARBA00022771"/>
    </source>
</evidence>
<protein>
    <submittedName>
        <fullName evidence="7">RanBP2-type domain-containing protein</fullName>
    </submittedName>
</protein>
<evidence type="ECO:0000256" key="1">
    <source>
        <dbReference type="ARBA" id="ARBA00022723"/>
    </source>
</evidence>
<dbReference type="InterPro" id="IPR001876">
    <property type="entry name" value="Znf_RanBP2"/>
</dbReference>
<reference evidence="8" key="1">
    <citation type="submission" date="2010-08" db="EMBL/GenBank/DDBJ databases">
        <authorList>
            <consortium name="Caenorhabditis japonica Sequencing Consortium"/>
            <person name="Wilson R.K."/>
        </authorList>
    </citation>
    <scope>NUCLEOTIDE SEQUENCE [LARGE SCALE GENOMIC DNA]</scope>
    <source>
        <strain evidence="8">DF5081</strain>
    </source>
</reference>
<organism evidence="7 8">
    <name type="scientific">Caenorhabditis japonica</name>
    <dbReference type="NCBI Taxonomy" id="281687"/>
    <lineage>
        <taxon>Eukaryota</taxon>
        <taxon>Metazoa</taxon>
        <taxon>Ecdysozoa</taxon>
        <taxon>Nematoda</taxon>
        <taxon>Chromadorea</taxon>
        <taxon>Rhabditida</taxon>
        <taxon>Rhabditina</taxon>
        <taxon>Rhabditomorpha</taxon>
        <taxon>Rhabditoidea</taxon>
        <taxon>Rhabditidae</taxon>
        <taxon>Peloderinae</taxon>
        <taxon>Caenorhabditis</taxon>
    </lineage>
</organism>
<feature type="region of interest" description="Disordered" evidence="5">
    <location>
        <begin position="775"/>
        <end position="800"/>
    </location>
</feature>
<keyword evidence="1" id="KW-0479">Metal-binding</keyword>
<evidence type="ECO:0000313" key="8">
    <source>
        <dbReference type="Proteomes" id="UP000005237"/>
    </source>
</evidence>
<feature type="compositionally biased region" description="Polar residues" evidence="5">
    <location>
        <begin position="782"/>
        <end position="796"/>
    </location>
</feature>
<feature type="region of interest" description="Disordered" evidence="5">
    <location>
        <begin position="368"/>
        <end position="463"/>
    </location>
</feature>
<feature type="region of interest" description="Disordered" evidence="5">
    <location>
        <begin position="175"/>
        <end position="196"/>
    </location>
</feature>
<keyword evidence="2 4" id="KW-0863">Zinc-finger</keyword>
<evidence type="ECO:0000256" key="4">
    <source>
        <dbReference type="PROSITE-ProRule" id="PRU00322"/>
    </source>
</evidence>
<feature type="region of interest" description="Disordered" evidence="5">
    <location>
        <begin position="261"/>
        <end position="342"/>
    </location>
</feature>
<dbReference type="AlphaFoldDB" id="A0A8R1EER8"/>
<sequence length="1081" mass="110244">MGRGDDNPRIVPNLRYLSPSALDRRAVNGLEIDVEPVPDIFLSTPSVSTNRKRQLTEIDKQILPQSFRSDSVKRTRFLNRSLLEPNLHSSLNKSRLDATWSGELTANHSPASSITNFSFLGRKSGPTTTSGSLSTRTQEIFKKLEGTNTPAKEIQRMSMLRAGLSRPEKWATFSDGRADSTSVAPTPPPPLKKAADSIPSRIQLISKSMAMTAKQAPYWRDLTRKRGESKNKDSDSTDTQSLRSLNGNFATATELSSVFSLEDSSIPKTKSTTSTASSSASTATKKPHVSILKGPDGKPVSRNTFRLSDDVDDDDEDESEKLPPLPIATLSNPQPLILAPESAPKRGFLDNLSFSFRPPVDVISSIGAARKNSVVSSSESHKDVDSDSSEGAVSATAEKQTSAESSGGSSSSESEASEDEEESSDSEEEQEENEEPKQSRPHTSADTISTANGSNQSSKDSSPKVVVKPAAAAAAAVAPPVVAATAAAKWTCSECFTDWDQALKDCGCCGTPRAGASAAAKPPAEKKLVSNLSSFAPAKSGFSFGFGTGPAATSTTTALPKPTATNFGTTATPPVFGANKPAAPAPPAPPAAAPAPVTEGRVDWMCPDCCVSNKAADDKCPCCGHVKYASAADSSSNVFGNRAFKPLAAPTGAAPVSFGFGAAKPAQALAPAATVAPAPSLFGNVAAKPVEPVAAPKSTVPLFGASTSSTPSSIGGLFGGAKPAAEPAPAPAPLFSSNIAKPAEPAPPSTTPSLFGSGTSLFSAAKPAVEPPKLAPTLSFGAPTTSEPPKTNLFGNLTSSITAPPTTTTTNLFGSGSTTMTTSLFSAKPAETPMFGAQIKFGGDVGTTTTDGGGVPAKRSMFSTDSPLPPKLAAAPFGGEAPKKDAAPPAFGGFGTSNSTGSLFGGPSSSTTPATSLFGGPATSTSTTIPAFGSSGTIAFGGAPTTTAAPVATNNAFSFGKQQPGMSTSSSTNSLFSQATAEPVKPFSTTTTNGFNFGGSNASTSSSNGGSTVFQFGSSAPSALAPSAAPGGAFHFGATSSSTTAPAPGMGTTDNAFSYQAPTGTGGARKMAMARRRNIRK</sequence>
<feature type="compositionally biased region" description="Polar residues" evidence="5">
    <location>
        <begin position="441"/>
        <end position="456"/>
    </location>
</feature>
<proteinExistence type="predicted"/>
<feature type="compositionally biased region" description="Acidic residues" evidence="5">
    <location>
        <begin position="310"/>
        <end position="319"/>
    </location>
</feature>
<keyword evidence="8" id="KW-1185">Reference proteome</keyword>
<feature type="region of interest" description="Disordered" evidence="5">
    <location>
        <begin position="1058"/>
        <end position="1081"/>
    </location>
</feature>